<dbReference type="EMBL" id="QSJM01000113">
    <property type="protein sequence ID" value="RHD70772.1"/>
    <property type="molecule type" value="Genomic_DNA"/>
</dbReference>
<sequence length="143" mass="16552">MYLINNEAKDCYFFTYNYIKHEVYSDFITKGSYSFSVEKNSDPNLSYETLPYLTLTYKTDENDILTDENVPAKEHKFNLIGSSALTYTAINKFLGVDWDELAKTHSLRSESIVTFMKMQEDGTNYLLHGEITQFPQIPEGVLK</sequence>
<protein>
    <submittedName>
        <fullName evidence="1">Uncharacterized protein</fullName>
    </submittedName>
</protein>
<comment type="caution">
    <text evidence="1">The sequence shown here is derived from an EMBL/GenBank/DDBJ whole genome shotgun (WGS) entry which is preliminary data.</text>
</comment>
<gene>
    <name evidence="3" type="ORF">DW783_22550</name>
    <name evidence="2" type="ORF">DWV70_20735</name>
    <name evidence="1" type="ORF">DWY53_21405</name>
</gene>
<organism evidence="1 4">
    <name type="scientific">Phocaeicola vulgatus</name>
    <name type="common">Bacteroides vulgatus</name>
    <dbReference type="NCBI Taxonomy" id="821"/>
    <lineage>
        <taxon>Bacteria</taxon>
        <taxon>Pseudomonadati</taxon>
        <taxon>Bacteroidota</taxon>
        <taxon>Bacteroidia</taxon>
        <taxon>Bacteroidales</taxon>
        <taxon>Bacteroidaceae</taxon>
        <taxon>Phocaeicola</taxon>
    </lineage>
</organism>
<evidence type="ECO:0000313" key="1">
    <source>
        <dbReference type="EMBL" id="RGR31695.1"/>
    </source>
</evidence>
<accession>A0A395UHI3</accession>
<dbReference type="AlphaFoldDB" id="A0A395UHI3"/>
<name>A0A395UHI3_PHOVU</name>
<dbReference type="Proteomes" id="UP000285469">
    <property type="component" value="Unassembled WGS sequence"/>
</dbReference>
<evidence type="ECO:0000313" key="3">
    <source>
        <dbReference type="EMBL" id="RHD70772.1"/>
    </source>
</evidence>
<dbReference type="Proteomes" id="UP000266497">
    <property type="component" value="Unassembled WGS sequence"/>
</dbReference>
<reference evidence="4 5" key="1">
    <citation type="submission" date="2018-08" db="EMBL/GenBank/DDBJ databases">
        <title>A genome reference for cultivated species of the human gut microbiota.</title>
        <authorList>
            <person name="Zou Y."/>
            <person name="Xue W."/>
            <person name="Luo G."/>
        </authorList>
    </citation>
    <scope>NUCLEOTIDE SEQUENCE [LARGE SCALE GENOMIC DNA]</scope>
    <source>
        <strain evidence="2 6">AF12-25</strain>
        <strain evidence="1 4">AF25-30LB</strain>
        <strain evidence="3 5">AM30-40</strain>
    </source>
</reference>
<evidence type="ECO:0000313" key="2">
    <source>
        <dbReference type="EMBL" id="RGW43952.1"/>
    </source>
</evidence>
<dbReference type="Proteomes" id="UP000283429">
    <property type="component" value="Unassembled WGS sequence"/>
</dbReference>
<evidence type="ECO:0000313" key="4">
    <source>
        <dbReference type="Proteomes" id="UP000266497"/>
    </source>
</evidence>
<evidence type="ECO:0000313" key="5">
    <source>
        <dbReference type="Proteomes" id="UP000283429"/>
    </source>
</evidence>
<evidence type="ECO:0000313" key="6">
    <source>
        <dbReference type="Proteomes" id="UP000285469"/>
    </source>
</evidence>
<dbReference type="EMBL" id="QRUD01000097">
    <property type="protein sequence ID" value="RGR31695.1"/>
    <property type="molecule type" value="Genomic_DNA"/>
</dbReference>
<dbReference type="EMBL" id="QSAI01000056">
    <property type="protein sequence ID" value="RGW43952.1"/>
    <property type="molecule type" value="Genomic_DNA"/>
</dbReference>
<proteinExistence type="predicted"/>